<evidence type="ECO:0000313" key="2">
    <source>
        <dbReference type="Proteomes" id="UP000187209"/>
    </source>
</evidence>
<accession>A0A1R2CK28</accession>
<reference evidence="1 2" key="1">
    <citation type="submission" date="2016-11" db="EMBL/GenBank/DDBJ databases">
        <title>The macronuclear genome of Stentor coeruleus: a giant cell with tiny introns.</title>
        <authorList>
            <person name="Slabodnick M."/>
            <person name="Ruby J.G."/>
            <person name="Reiff S.B."/>
            <person name="Swart E.C."/>
            <person name="Gosai S."/>
            <person name="Prabakaran S."/>
            <person name="Witkowska E."/>
            <person name="Larue G.E."/>
            <person name="Fisher S."/>
            <person name="Freeman R.M."/>
            <person name="Gunawardena J."/>
            <person name="Chu W."/>
            <person name="Stover N.A."/>
            <person name="Gregory B.D."/>
            <person name="Nowacki M."/>
            <person name="Derisi J."/>
            <person name="Roy S.W."/>
            <person name="Marshall W.F."/>
            <person name="Sood P."/>
        </authorList>
    </citation>
    <scope>NUCLEOTIDE SEQUENCE [LARGE SCALE GENOMIC DNA]</scope>
    <source>
        <strain evidence="1">WM001</strain>
    </source>
</reference>
<protein>
    <recommendedName>
        <fullName evidence="3">RING-type domain-containing protein</fullName>
    </recommendedName>
</protein>
<organism evidence="1 2">
    <name type="scientific">Stentor coeruleus</name>
    <dbReference type="NCBI Taxonomy" id="5963"/>
    <lineage>
        <taxon>Eukaryota</taxon>
        <taxon>Sar</taxon>
        <taxon>Alveolata</taxon>
        <taxon>Ciliophora</taxon>
        <taxon>Postciliodesmatophora</taxon>
        <taxon>Heterotrichea</taxon>
        <taxon>Heterotrichida</taxon>
        <taxon>Stentoridae</taxon>
        <taxon>Stentor</taxon>
    </lineage>
</organism>
<dbReference type="Proteomes" id="UP000187209">
    <property type="component" value="Unassembled WGS sequence"/>
</dbReference>
<evidence type="ECO:0008006" key="3">
    <source>
        <dbReference type="Google" id="ProtNLM"/>
    </source>
</evidence>
<sequence>MACKLCGKEAGYFGSKDCGNSHRVHKACLKKSSIVFKSFEDCRYCIKEFLMGLKQSAICFKCRSNLESNKNSCKSYKNLCAKCIPMFIQRLHYDKCKTCKEICLNLVIPCTLCNELILQENLLKIPRCANQHKYCKNCIKFPALIINGCTPCSLYFNLLKKTDNENEVICNLCGRFPEGTSFFCEFNHSYCKTCLVFLKTESYVEYPRVFRCRSCLDYIKTLSIGPNGLIKPKKTEEIKYEPSYEIQENNVISEGIAYDSLERTDKNDIQIEYSDTTIKLGNNLQGDKENAWANMLVNNCCLCENKCDFYNTCGHFFCMNCLNEYTKEYIYYTISKIIDFSDMQEIKNKFILPCCYANCGKKITLPLNMILSEMTVGPKTEYSDLIYQFNPYFEGMRTRFVRCACNSVVGIIGSLRMNCQCSRQ</sequence>
<dbReference type="EMBL" id="MPUH01000128">
    <property type="protein sequence ID" value="OMJ89353.1"/>
    <property type="molecule type" value="Genomic_DNA"/>
</dbReference>
<keyword evidence="2" id="KW-1185">Reference proteome</keyword>
<comment type="caution">
    <text evidence="1">The sequence shown here is derived from an EMBL/GenBank/DDBJ whole genome shotgun (WGS) entry which is preliminary data.</text>
</comment>
<gene>
    <name evidence="1" type="ORF">SteCoe_8558</name>
</gene>
<name>A0A1R2CK28_9CILI</name>
<proteinExistence type="predicted"/>
<evidence type="ECO:0000313" key="1">
    <source>
        <dbReference type="EMBL" id="OMJ89353.1"/>
    </source>
</evidence>
<dbReference type="AlphaFoldDB" id="A0A1R2CK28"/>